<dbReference type="AlphaFoldDB" id="A0A1H7XAA5"/>
<evidence type="ECO:0000313" key="1">
    <source>
        <dbReference type="EMBL" id="SEM30117.1"/>
    </source>
</evidence>
<reference evidence="2" key="1">
    <citation type="submission" date="2016-10" db="EMBL/GenBank/DDBJ databases">
        <authorList>
            <person name="Varghese N."/>
            <person name="Submissions S."/>
        </authorList>
    </citation>
    <scope>NUCLEOTIDE SEQUENCE [LARGE SCALE GENOMIC DNA]</scope>
    <source>
        <strain evidence="2">DSM 17453</strain>
    </source>
</reference>
<evidence type="ECO:0000313" key="2">
    <source>
        <dbReference type="Proteomes" id="UP000199450"/>
    </source>
</evidence>
<dbReference type="Proteomes" id="UP000199450">
    <property type="component" value="Unassembled WGS sequence"/>
</dbReference>
<organism evidence="1 2">
    <name type="scientific">Chryseobacterium taichungense</name>
    <dbReference type="NCBI Taxonomy" id="295069"/>
    <lineage>
        <taxon>Bacteria</taxon>
        <taxon>Pseudomonadati</taxon>
        <taxon>Bacteroidota</taxon>
        <taxon>Flavobacteriia</taxon>
        <taxon>Flavobacteriales</taxon>
        <taxon>Weeksellaceae</taxon>
        <taxon>Chryseobacterium group</taxon>
        <taxon>Chryseobacterium</taxon>
    </lineage>
</organism>
<protein>
    <submittedName>
        <fullName evidence="1">Uncharacterized protein</fullName>
    </submittedName>
</protein>
<gene>
    <name evidence="1" type="ORF">SAMN05421856_102279</name>
</gene>
<accession>A0A1H7XAA5</accession>
<sequence length="60" mass="7374">MLKNLTLRSKLLMIRPKRIIKRPKLFRMRLKLNDWAVHYGIKKKRDCPTFRTASNKILHW</sequence>
<keyword evidence="2" id="KW-1185">Reference proteome</keyword>
<dbReference type="EMBL" id="FOBV01000002">
    <property type="protein sequence ID" value="SEM30117.1"/>
    <property type="molecule type" value="Genomic_DNA"/>
</dbReference>
<name>A0A1H7XAA5_9FLAO</name>
<proteinExistence type="predicted"/>